<evidence type="ECO:0000313" key="3">
    <source>
        <dbReference type="Proteomes" id="UP000231056"/>
    </source>
</evidence>
<accession>A0A2M6IUQ4</accession>
<dbReference type="CDD" id="cd04301">
    <property type="entry name" value="NAT_SF"/>
    <property type="match status" value="1"/>
</dbReference>
<reference evidence="2 3" key="1">
    <citation type="submission" date="2017-09" db="EMBL/GenBank/DDBJ databases">
        <title>Depth-based differentiation of microbial function through sediment-hosted aquifers and enrichment of novel symbionts in the deep terrestrial subsurface.</title>
        <authorList>
            <person name="Probst A.J."/>
            <person name="Ladd B."/>
            <person name="Jarett J.K."/>
            <person name="Geller-Mcgrath D.E."/>
            <person name="Sieber C.M."/>
            <person name="Emerson J.B."/>
            <person name="Anantharaman K."/>
            <person name="Thomas B.C."/>
            <person name="Malmstrom R."/>
            <person name="Stieglmeier M."/>
            <person name="Klingl A."/>
            <person name="Woyke T."/>
            <person name="Ryan C.M."/>
            <person name="Banfield J.F."/>
        </authorList>
    </citation>
    <scope>NUCLEOTIDE SEQUENCE [LARGE SCALE GENOMIC DNA]</scope>
    <source>
        <strain evidence="2">CG11_big_fil_rev_8_21_14_0_20_36_8</strain>
    </source>
</reference>
<dbReference type="InterPro" id="IPR016181">
    <property type="entry name" value="Acyl_CoA_acyltransferase"/>
</dbReference>
<dbReference type="InterPro" id="IPR039840">
    <property type="entry name" value="NAA80"/>
</dbReference>
<dbReference type="SUPFAM" id="SSF55729">
    <property type="entry name" value="Acyl-CoA N-acyltransferases (Nat)"/>
    <property type="match status" value="1"/>
</dbReference>
<dbReference type="PANTHER" id="PTHR13538">
    <property type="entry name" value="N-ACETYLTRANSFERASE 6"/>
    <property type="match status" value="1"/>
</dbReference>
<gene>
    <name evidence="2" type="ORF">COV58_01135</name>
</gene>
<dbReference type="GO" id="GO:0005737">
    <property type="term" value="C:cytoplasm"/>
    <property type="evidence" value="ECO:0007669"/>
    <property type="project" value="TreeGrafter"/>
</dbReference>
<feature type="domain" description="N-acetyltransferase" evidence="1">
    <location>
        <begin position="3"/>
        <end position="140"/>
    </location>
</feature>
<comment type="caution">
    <text evidence="2">The sequence shown here is derived from an EMBL/GenBank/DDBJ whole genome shotgun (WGS) entry which is preliminary data.</text>
</comment>
<dbReference type="Gene3D" id="3.40.630.30">
    <property type="match status" value="1"/>
</dbReference>
<evidence type="ECO:0000259" key="1">
    <source>
        <dbReference type="PROSITE" id="PS51186"/>
    </source>
</evidence>
<dbReference type="PANTHER" id="PTHR13538:SF4">
    <property type="entry name" value="N-ALPHA-ACETYLTRANSFERASE 80"/>
    <property type="match status" value="1"/>
</dbReference>
<sequence length="140" mass="16011">MAIIISKATEKEASVVSEKSWREIDIEHYGEPVEWNIEEFYFIATEDGKIVGKIEGKCEAGVVFIDSVIVVKNKRGIGIGKKLVEAVETFGKRLKAHKIFLFTMEQWDASNFYEGLGYIQSGILPKHYLKRDFVIYSKML</sequence>
<name>A0A2M6IUQ4_9BACT</name>
<protein>
    <recommendedName>
        <fullName evidence="1">N-acetyltransferase domain-containing protein</fullName>
    </recommendedName>
</protein>
<dbReference type="AlphaFoldDB" id="A0A2M6IUQ4"/>
<proteinExistence type="predicted"/>
<dbReference type="PROSITE" id="PS51186">
    <property type="entry name" value="GNAT"/>
    <property type="match status" value="1"/>
</dbReference>
<dbReference type="Proteomes" id="UP000231056">
    <property type="component" value="Unassembled WGS sequence"/>
</dbReference>
<dbReference type="EMBL" id="PCVM01000024">
    <property type="protein sequence ID" value="PIQ73691.1"/>
    <property type="molecule type" value="Genomic_DNA"/>
</dbReference>
<dbReference type="Pfam" id="PF00583">
    <property type="entry name" value="Acetyltransf_1"/>
    <property type="match status" value="1"/>
</dbReference>
<organism evidence="2 3">
    <name type="scientific">Candidatus Roizmanbacteria bacterium CG11_big_fil_rev_8_21_14_0_20_36_8</name>
    <dbReference type="NCBI Taxonomy" id="1974856"/>
    <lineage>
        <taxon>Bacteria</taxon>
        <taxon>Candidatus Roizmaniibacteriota</taxon>
    </lineage>
</organism>
<evidence type="ECO:0000313" key="2">
    <source>
        <dbReference type="EMBL" id="PIQ73691.1"/>
    </source>
</evidence>
<dbReference type="GO" id="GO:1905502">
    <property type="term" value="F:acetyl-CoA binding"/>
    <property type="evidence" value="ECO:0007669"/>
    <property type="project" value="TreeGrafter"/>
</dbReference>
<dbReference type="GO" id="GO:0008080">
    <property type="term" value="F:N-acetyltransferase activity"/>
    <property type="evidence" value="ECO:0007669"/>
    <property type="project" value="InterPro"/>
</dbReference>
<dbReference type="InterPro" id="IPR000182">
    <property type="entry name" value="GNAT_dom"/>
</dbReference>